<accession>A0A0Q9WTX6</accession>
<proteinExistence type="predicted"/>
<evidence type="ECO:0008006" key="3">
    <source>
        <dbReference type="Google" id="ProtNLM"/>
    </source>
</evidence>
<dbReference type="STRING" id="7260.A0A0Q9WTX6"/>
<organism evidence="1 2">
    <name type="scientific">Drosophila willistoni</name>
    <name type="common">Fruit fly</name>
    <dbReference type="NCBI Taxonomy" id="7260"/>
    <lineage>
        <taxon>Eukaryota</taxon>
        <taxon>Metazoa</taxon>
        <taxon>Ecdysozoa</taxon>
        <taxon>Arthropoda</taxon>
        <taxon>Hexapoda</taxon>
        <taxon>Insecta</taxon>
        <taxon>Pterygota</taxon>
        <taxon>Neoptera</taxon>
        <taxon>Endopterygota</taxon>
        <taxon>Diptera</taxon>
        <taxon>Brachycera</taxon>
        <taxon>Muscomorpha</taxon>
        <taxon>Ephydroidea</taxon>
        <taxon>Drosophilidae</taxon>
        <taxon>Drosophila</taxon>
        <taxon>Sophophora</taxon>
    </lineage>
</organism>
<dbReference type="SUPFAM" id="SSF82199">
    <property type="entry name" value="SET domain"/>
    <property type="match status" value="1"/>
</dbReference>
<reference evidence="1 2" key="1">
    <citation type="journal article" date="2007" name="Nature">
        <title>Evolution of genes and genomes on the Drosophila phylogeny.</title>
        <authorList>
            <consortium name="Drosophila 12 Genomes Consortium"/>
            <person name="Clark A.G."/>
            <person name="Eisen M.B."/>
            <person name="Smith D.R."/>
            <person name="Bergman C.M."/>
            <person name="Oliver B."/>
            <person name="Markow T.A."/>
            <person name="Kaufman T.C."/>
            <person name="Kellis M."/>
            <person name="Gelbart W."/>
            <person name="Iyer V.N."/>
            <person name="Pollard D.A."/>
            <person name="Sackton T.B."/>
            <person name="Larracuente A.M."/>
            <person name="Singh N.D."/>
            <person name="Abad J.P."/>
            <person name="Abt D.N."/>
            <person name="Adryan B."/>
            <person name="Aguade M."/>
            <person name="Akashi H."/>
            <person name="Anderson W.W."/>
            <person name="Aquadro C.F."/>
            <person name="Ardell D.H."/>
            <person name="Arguello R."/>
            <person name="Artieri C.G."/>
            <person name="Barbash D.A."/>
            <person name="Barker D."/>
            <person name="Barsanti P."/>
            <person name="Batterham P."/>
            <person name="Batzoglou S."/>
            <person name="Begun D."/>
            <person name="Bhutkar A."/>
            <person name="Blanco E."/>
            <person name="Bosak S.A."/>
            <person name="Bradley R.K."/>
            <person name="Brand A.D."/>
            <person name="Brent M.R."/>
            <person name="Brooks A.N."/>
            <person name="Brown R.H."/>
            <person name="Butlin R.K."/>
            <person name="Caggese C."/>
            <person name="Calvi B.R."/>
            <person name="Bernardo de Carvalho A."/>
            <person name="Caspi A."/>
            <person name="Castrezana S."/>
            <person name="Celniker S.E."/>
            <person name="Chang J.L."/>
            <person name="Chapple C."/>
            <person name="Chatterji S."/>
            <person name="Chinwalla A."/>
            <person name="Civetta A."/>
            <person name="Clifton S.W."/>
            <person name="Comeron J.M."/>
            <person name="Costello J.C."/>
            <person name="Coyne J.A."/>
            <person name="Daub J."/>
            <person name="David R.G."/>
            <person name="Delcher A.L."/>
            <person name="Delehaunty K."/>
            <person name="Do C.B."/>
            <person name="Ebling H."/>
            <person name="Edwards K."/>
            <person name="Eickbush T."/>
            <person name="Evans J.D."/>
            <person name="Filipski A."/>
            <person name="Findeiss S."/>
            <person name="Freyhult E."/>
            <person name="Fulton L."/>
            <person name="Fulton R."/>
            <person name="Garcia A.C."/>
            <person name="Gardiner A."/>
            <person name="Garfield D.A."/>
            <person name="Garvin B.E."/>
            <person name="Gibson G."/>
            <person name="Gilbert D."/>
            <person name="Gnerre S."/>
            <person name="Godfrey J."/>
            <person name="Good R."/>
            <person name="Gotea V."/>
            <person name="Gravely B."/>
            <person name="Greenberg A.J."/>
            <person name="Griffiths-Jones S."/>
            <person name="Gross S."/>
            <person name="Guigo R."/>
            <person name="Gustafson E.A."/>
            <person name="Haerty W."/>
            <person name="Hahn M.W."/>
            <person name="Halligan D.L."/>
            <person name="Halpern A.L."/>
            <person name="Halter G.M."/>
            <person name="Han M.V."/>
            <person name="Heger A."/>
            <person name="Hillier L."/>
            <person name="Hinrichs A.S."/>
            <person name="Holmes I."/>
            <person name="Hoskins R.A."/>
            <person name="Hubisz M.J."/>
            <person name="Hultmark D."/>
            <person name="Huntley M.A."/>
            <person name="Jaffe D.B."/>
            <person name="Jagadeeshan S."/>
            <person name="Jeck W.R."/>
            <person name="Johnson J."/>
            <person name="Jones C.D."/>
            <person name="Jordan W.C."/>
            <person name="Karpen G.H."/>
            <person name="Kataoka E."/>
            <person name="Keightley P.D."/>
            <person name="Kheradpour P."/>
            <person name="Kirkness E.F."/>
            <person name="Koerich L.B."/>
            <person name="Kristiansen K."/>
            <person name="Kudrna D."/>
            <person name="Kulathinal R.J."/>
            <person name="Kumar S."/>
            <person name="Kwok R."/>
            <person name="Lander E."/>
            <person name="Langley C.H."/>
            <person name="Lapoint R."/>
            <person name="Lazzaro B.P."/>
            <person name="Lee S.J."/>
            <person name="Levesque L."/>
            <person name="Li R."/>
            <person name="Lin C.F."/>
            <person name="Lin M.F."/>
            <person name="Lindblad-Toh K."/>
            <person name="Llopart A."/>
            <person name="Long M."/>
            <person name="Low L."/>
            <person name="Lozovsky E."/>
            <person name="Lu J."/>
            <person name="Luo M."/>
            <person name="Machado C.A."/>
            <person name="Makalowski W."/>
            <person name="Marzo M."/>
            <person name="Matsuda M."/>
            <person name="Matzkin L."/>
            <person name="McAllister B."/>
            <person name="McBride C.S."/>
            <person name="McKernan B."/>
            <person name="McKernan K."/>
            <person name="Mendez-Lago M."/>
            <person name="Minx P."/>
            <person name="Mollenhauer M.U."/>
            <person name="Montooth K."/>
            <person name="Mount S.M."/>
            <person name="Mu X."/>
            <person name="Myers E."/>
            <person name="Negre B."/>
            <person name="Newfeld S."/>
            <person name="Nielsen R."/>
            <person name="Noor M.A."/>
            <person name="O'Grady P."/>
            <person name="Pachter L."/>
            <person name="Papaceit M."/>
            <person name="Parisi M.J."/>
            <person name="Parisi M."/>
            <person name="Parts L."/>
            <person name="Pedersen J.S."/>
            <person name="Pesole G."/>
            <person name="Phillippy A.M."/>
            <person name="Ponting C.P."/>
            <person name="Pop M."/>
            <person name="Porcelli D."/>
            <person name="Powell J.R."/>
            <person name="Prohaska S."/>
            <person name="Pruitt K."/>
            <person name="Puig M."/>
            <person name="Quesneville H."/>
            <person name="Ram K.R."/>
            <person name="Rand D."/>
            <person name="Rasmussen M.D."/>
            <person name="Reed L.K."/>
            <person name="Reenan R."/>
            <person name="Reily A."/>
            <person name="Remington K.A."/>
            <person name="Rieger T.T."/>
            <person name="Ritchie M.G."/>
            <person name="Robin C."/>
            <person name="Rogers Y.H."/>
            <person name="Rohde C."/>
            <person name="Rozas J."/>
            <person name="Rubenfield M.J."/>
            <person name="Ruiz A."/>
            <person name="Russo S."/>
            <person name="Salzberg S.L."/>
            <person name="Sanchez-Gracia A."/>
            <person name="Saranga D.J."/>
            <person name="Sato H."/>
            <person name="Schaeffer S.W."/>
            <person name="Schatz M.C."/>
            <person name="Schlenke T."/>
            <person name="Schwartz R."/>
            <person name="Segarra C."/>
            <person name="Singh R.S."/>
            <person name="Sirot L."/>
            <person name="Sirota M."/>
            <person name="Sisneros N.B."/>
            <person name="Smith C.D."/>
            <person name="Smith T.F."/>
            <person name="Spieth J."/>
            <person name="Stage D.E."/>
            <person name="Stark A."/>
            <person name="Stephan W."/>
            <person name="Strausberg R.L."/>
            <person name="Strempel S."/>
            <person name="Sturgill D."/>
            <person name="Sutton G."/>
            <person name="Sutton G.G."/>
            <person name="Tao W."/>
            <person name="Teichmann S."/>
            <person name="Tobari Y.N."/>
            <person name="Tomimura Y."/>
            <person name="Tsolas J.M."/>
            <person name="Valente V.L."/>
            <person name="Venter E."/>
            <person name="Venter J.C."/>
            <person name="Vicario S."/>
            <person name="Vieira F.G."/>
            <person name="Vilella A.J."/>
            <person name="Villasante A."/>
            <person name="Walenz B."/>
            <person name="Wang J."/>
            <person name="Wasserman M."/>
            <person name="Watts T."/>
            <person name="Wilson D."/>
            <person name="Wilson R.K."/>
            <person name="Wing R.A."/>
            <person name="Wolfner M.F."/>
            <person name="Wong A."/>
            <person name="Wong G.K."/>
            <person name="Wu C.I."/>
            <person name="Wu G."/>
            <person name="Yamamoto D."/>
            <person name="Yang H.P."/>
            <person name="Yang S.P."/>
            <person name="Yorke J.A."/>
            <person name="Yoshida K."/>
            <person name="Zdobnov E."/>
            <person name="Zhang P."/>
            <person name="Zhang Y."/>
            <person name="Zimin A.V."/>
            <person name="Baldwin J."/>
            <person name="Abdouelleil A."/>
            <person name="Abdulkadir J."/>
            <person name="Abebe A."/>
            <person name="Abera B."/>
            <person name="Abreu J."/>
            <person name="Acer S.C."/>
            <person name="Aftuck L."/>
            <person name="Alexander A."/>
            <person name="An P."/>
            <person name="Anderson E."/>
            <person name="Anderson S."/>
            <person name="Arachi H."/>
            <person name="Azer M."/>
            <person name="Bachantsang P."/>
            <person name="Barry A."/>
            <person name="Bayul T."/>
            <person name="Berlin A."/>
            <person name="Bessette D."/>
            <person name="Bloom T."/>
            <person name="Blye J."/>
            <person name="Boguslavskiy L."/>
            <person name="Bonnet C."/>
            <person name="Boukhgalter B."/>
            <person name="Bourzgui I."/>
            <person name="Brown A."/>
            <person name="Cahill P."/>
            <person name="Channer S."/>
            <person name="Cheshatsang Y."/>
            <person name="Chuda L."/>
            <person name="Citroen M."/>
            <person name="Collymore A."/>
            <person name="Cooke P."/>
            <person name="Costello M."/>
            <person name="D'Aco K."/>
            <person name="Daza R."/>
            <person name="De Haan G."/>
            <person name="DeGray S."/>
            <person name="DeMaso C."/>
            <person name="Dhargay N."/>
            <person name="Dooley K."/>
            <person name="Dooley E."/>
            <person name="Doricent M."/>
            <person name="Dorje P."/>
            <person name="Dorjee K."/>
            <person name="Dupes A."/>
            <person name="Elong R."/>
            <person name="Falk J."/>
            <person name="Farina A."/>
            <person name="Faro S."/>
            <person name="Ferguson D."/>
            <person name="Fisher S."/>
            <person name="Foley C.D."/>
            <person name="Franke A."/>
            <person name="Friedrich D."/>
            <person name="Gadbois L."/>
            <person name="Gearin G."/>
            <person name="Gearin C.R."/>
            <person name="Giannoukos G."/>
            <person name="Goode T."/>
            <person name="Graham J."/>
            <person name="Grandbois E."/>
            <person name="Grewal S."/>
            <person name="Gyaltsen K."/>
            <person name="Hafez N."/>
            <person name="Hagos B."/>
            <person name="Hall J."/>
            <person name="Henson C."/>
            <person name="Hollinger A."/>
            <person name="Honan T."/>
            <person name="Huard M.D."/>
            <person name="Hughes L."/>
            <person name="Hurhula B."/>
            <person name="Husby M.E."/>
            <person name="Kamat A."/>
            <person name="Kanga B."/>
            <person name="Kashin S."/>
            <person name="Khazanovich D."/>
            <person name="Kisner P."/>
            <person name="Lance K."/>
            <person name="Lara M."/>
            <person name="Lee W."/>
            <person name="Lennon N."/>
            <person name="Letendre F."/>
            <person name="LeVine R."/>
            <person name="Lipovsky A."/>
            <person name="Liu X."/>
            <person name="Liu J."/>
            <person name="Liu S."/>
            <person name="Lokyitsang T."/>
            <person name="Lokyitsang Y."/>
            <person name="Lubonja R."/>
            <person name="Lui A."/>
            <person name="MacDonald P."/>
            <person name="Magnisalis V."/>
            <person name="Maru K."/>
            <person name="Matthews C."/>
            <person name="McCusker W."/>
            <person name="McDonough S."/>
            <person name="Mehta T."/>
            <person name="Meldrim J."/>
            <person name="Meneus L."/>
            <person name="Mihai O."/>
            <person name="Mihalev A."/>
            <person name="Mihova T."/>
            <person name="Mittelman R."/>
            <person name="Mlenga V."/>
            <person name="Montmayeur A."/>
            <person name="Mulrain L."/>
            <person name="Navidi A."/>
            <person name="Naylor J."/>
            <person name="Negash T."/>
            <person name="Nguyen T."/>
            <person name="Nguyen N."/>
            <person name="Nicol R."/>
            <person name="Norbu C."/>
            <person name="Norbu N."/>
            <person name="Novod N."/>
            <person name="O'Neill B."/>
            <person name="Osman S."/>
            <person name="Markiewicz E."/>
            <person name="Oyono O.L."/>
            <person name="Patti C."/>
            <person name="Phunkhang P."/>
            <person name="Pierre F."/>
            <person name="Priest M."/>
            <person name="Raghuraman S."/>
            <person name="Rege F."/>
            <person name="Reyes R."/>
            <person name="Rise C."/>
            <person name="Rogov P."/>
            <person name="Ross K."/>
            <person name="Ryan E."/>
            <person name="Settipalli S."/>
            <person name="Shea T."/>
            <person name="Sherpa N."/>
            <person name="Shi L."/>
            <person name="Shih D."/>
            <person name="Sparrow T."/>
            <person name="Spaulding J."/>
            <person name="Stalker J."/>
            <person name="Stange-Thomann N."/>
            <person name="Stavropoulos S."/>
            <person name="Stone C."/>
            <person name="Strader C."/>
            <person name="Tesfaye S."/>
            <person name="Thomson T."/>
            <person name="Thoulutsang Y."/>
            <person name="Thoulutsang D."/>
            <person name="Topham K."/>
            <person name="Topping I."/>
            <person name="Tsamla T."/>
            <person name="Vassiliev H."/>
            <person name="Vo A."/>
            <person name="Wangchuk T."/>
            <person name="Wangdi T."/>
            <person name="Weiand M."/>
            <person name="Wilkinson J."/>
            <person name="Wilson A."/>
            <person name="Yadav S."/>
            <person name="Young G."/>
            <person name="Yu Q."/>
            <person name="Zembek L."/>
            <person name="Zhong D."/>
            <person name="Zimmer A."/>
            <person name="Zwirko Z."/>
            <person name="Jaffe D.B."/>
            <person name="Alvarez P."/>
            <person name="Brockman W."/>
            <person name="Butler J."/>
            <person name="Chin C."/>
            <person name="Gnerre S."/>
            <person name="Grabherr M."/>
            <person name="Kleber M."/>
            <person name="Mauceli E."/>
            <person name="MacCallum I."/>
        </authorList>
    </citation>
    <scope>NUCLEOTIDE SEQUENCE [LARGE SCALE GENOMIC DNA]</scope>
    <source>
        <strain evidence="2">Tucson 14030-0811.24</strain>
    </source>
</reference>
<dbReference type="InterPro" id="IPR046341">
    <property type="entry name" value="SET_dom_sf"/>
</dbReference>
<dbReference type="Gene3D" id="3.90.1410.10">
    <property type="entry name" value="set domain protein methyltransferase, domain 1"/>
    <property type="match status" value="1"/>
</dbReference>
<dbReference type="EMBL" id="CH964095">
    <property type="protein sequence ID" value="KRF98989.1"/>
    <property type="molecule type" value="Genomic_DNA"/>
</dbReference>
<dbReference type="CDD" id="cd19177">
    <property type="entry name" value="SET_SETD4"/>
    <property type="match status" value="1"/>
</dbReference>
<dbReference type="GO" id="GO:0016279">
    <property type="term" value="F:protein-lysine N-methyltransferase activity"/>
    <property type="evidence" value="ECO:0007669"/>
    <property type="project" value="InterPro"/>
</dbReference>
<dbReference type="InterPro" id="IPR044429">
    <property type="entry name" value="SETD4_SET"/>
</dbReference>
<dbReference type="InterPro" id="IPR050600">
    <property type="entry name" value="SETD3_SETD6_MTase"/>
</dbReference>
<dbReference type="InParanoid" id="A0A0Q9WTX6"/>
<dbReference type="PANTHER" id="PTHR13271:SF151">
    <property type="entry name" value="SET DOMAIN-CONTAINING PROTEIN 4"/>
    <property type="match status" value="1"/>
</dbReference>
<sequence>MGRTERHRQRRGQSLTSIESSSAINQSFHALCVKLNEQGWLNQTQLSARIYDSTGRGLCSKRRSFHAGDELIRLPVQSLISIATLQTDEQFKRLFDKELFDKDSRVSFQSLMACYLMYHTHLNESTSSGCSDLSAYGKTLPRTYSTPYFCSMAELQCLPEALLERTVAQNRQIRDDYQTLKALVGATSCDCCEQTYCQDIWTLKDFRLAYFAVNSRSVHVNARQLMLQMKLKSEHNHFRDLIKGDTNLALAPFLDLFNHCDAVKTSARLEGKEYCITLDEAPGGIDPYSQIFISYGALPNLKLLTEYGFWLERNSHDYFEFKLLDIEQLIRYSKSLCSQSYHRNIFKFIREHNLDDQMFVHLDDGCSHNLRVVLHIIFHQDSYFPNVLNQIAFGDANQFDNVQPELDYLVSNKMKEYQEFATALERLPQLTESGTVARTYLLECVRYLGDFKAKHCPPIE</sequence>
<dbReference type="SMR" id="A0A0Q9WTX6"/>
<dbReference type="Proteomes" id="UP000007798">
    <property type="component" value="Unassembled WGS sequence"/>
</dbReference>
<gene>
    <name evidence="1" type="primary">Dwil\GK26851</name>
    <name evidence="1" type="ORF">Dwil_GK26851</name>
</gene>
<dbReference type="AlphaFoldDB" id="A0A0Q9WTX6"/>
<keyword evidence="2" id="KW-1185">Reference proteome</keyword>
<protein>
    <recommendedName>
        <fullName evidence="3">SET domain-containing protein</fullName>
    </recommendedName>
</protein>
<dbReference type="PANTHER" id="PTHR13271">
    <property type="entry name" value="UNCHARACTERIZED PUTATIVE METHYLTRANSFERASE"/>
    <property type="match status" value="1"/>
</dbReference>
<evidence type="ECO:0000313" key="1">
    <source>
        <dbReference type="EMBL" id="KRF98989.1"/>
    </source>
</evidence>
<evidence type="ECO:0000313" key="2">
    <source>
        <dbReference type="Proteomes" id="UP000007798"/>
    </source>
</evidence>
<dbReference type="OrthoDB" id="341421at2759"/>
<dbReference type="FunCoup" id="A0A0Q9WTX6">
    <property type="interactions" value="405"/>
</dbReference>
<dbReference type="KEGG" id="dwi:26528853"/>
<name>A0A0Q9WTX6_DROWI</name>